<dbReference type="Proteomes" id="UP000076738">
    <property type="component" value="Unassembled WGS sequence"/>
</dbReference>
<feature type="transmembrane region" description="Helical" evidence="1">
    <location>
        <begin position="159"/>
        <end position="180"/>
    </location>
</feature>
<evidence type="ECO:0000313" key="3">
    <source>
        <dbReference type="Proteomes" id="UP000076738"/>
    </source>
</evidence>
<keyword evidence="1" id="KW-1133">Transmembrane helix</keyword>
<keyword evidence="1" id="KW-0472">Membrane</keyword>
<keyword evidence="1" id="KW-0812">Transmembrane</keyword>
<name>A0A167GCF9_CALVF</name>
<sequence>MPFALSRLLASLSLLLSLLALTLLAFTQLWLPIIAQSSIAHETTTLFSFCPSGATPKEYKFFPWEGVNHQVCTLTQFFQRALSAPHGRPTGLSLASTLLPSLLPIYLESSRPHTILPLRSPLPWLFLFQNLGMGLLVPLYYACLLLSPVPRAPVPRRKVEGVAVGLLLGYVLPTVAMFNSDDHRVFAAWQFFPVYVSLFQGIYSLLRPAKSGPADGTSLIRTLYIISILTSSLAHLYILYTSPPRPLSLPTALTSFTQIWLPQPLPSHLLQPQHLQTTLTNFFKWDLVFIAGTTGLAGVIALSQAGGRRAREVLLSPGRWLAIPVFGGLLGPGAVVGDVWLLREEALAEGREGKVE</sequence>
<dbReference type="AlphaFoldDB" id="A0A167GCF9"/>
<keyword evidence="3" id="KW-1185">Reference proteome</keyword>
<feature type="transmembrane region" description="Helical" evidence="1">
    <location>
        <begin position="218"/>
        <end position="240"/>
    </location>
</feature>
<accession>A0A167GCF9</accession>
<organism evidence="2 3">
    <name type="scientific">Calocera viscosa (strain TUFC12733)</name>
    <dbReference type="NCBI Taxonomy" id="1330018"/>
    <lineage>
        <taxon>Eukaryota</taxon>
        <taxon>Fungi</taxon>
        <taxon>Dikarya</taxon>
        <taxon>Basidiomycota</taxon>
        <taxon>Agaricomycotina</taxon>
        <taxon>Dacrymycetes</taxon>
        <taxon>Dacrymycetales</taxon>
        <taxon>Dacrymycetaceae</taxon>
        <taxon>Calocera</taxon>
    </lineage>
</organism>
<dbReference type="EMBL" id="KV417343">
    <property type="protein sequence ID" value="KZO90408.1"/>
    <property type="molecule type" value="Genomic_DNA"/>
</dbReference>
<evidence type="ECO:0000313" key="2">
    <source>
        <dbReference type="EMBL" id="KZO90408.1"/>
    </source>
</evidence>
<feature type="transmembrane region" description="Helical" evidence="1">
    <location>
        <begin position="319"/>
        <end position="342"/>
    </location>
</feature>
<feature type="transmembrane region" description="Helical" evidence="1">
    <location>
        <begin position="124"/>
        <end position="147"/>
    </location>
</feature>
<feature type="transmembrane region" description="Helical" evidence="1">
    <location>
        <begin position="186"/>
        <end position="206"/>
    </location>
</feature>
<gene>
    <name evidence="2" type="ORF">CALVIDRAFT_542738</name>
</gene>
<dbReference type="OrthoDB" id="72269at2759"/>
<protein>
    <submittedName>
        <fullName evidence="2">Uncharacterized protein</fullName>
    </submittedName>
</protein>
<reference evidence="2 3" key="1">
    <citation type="journal article" date="2016" name="Mol. Biol. Evol.">
        <title>Comparative Genomics of Early-Diverging Mushroom-Forming Fungi Provides Insights into the Origins of Lignocellulose Decay Capabilities.</title>
        <authorList>
            <person name="Nagy L.G."/>
            <person name="Riley R."/>
            <person name="Tritt A."/>
            <person name="Adam C."/>
            <person name="Daum C."/>
            <person name="Floudas D."/>
            <person name="Sun H."/>
            <person name="Yadav J.S."/>
            <person name="Pangilinan J."/>
            <person name="Larsson K.H."/>
            <person name="Matsuura K."/>
            <person name="Barry K."/>
            <person name="Labutti K."/>
            <person name="Kuo R."/>
            <person name="Ohm R.A."/>
            <person name="Bhattacharya S.S."/>
            <person name="Shirouzu T."/>
            <person name="Yoshinaga Y."/>
            <person name="Martin F.M."/>
            <person name="Grigoriev I.V."/>
            <person name="Hibbett D.S."/>
        </authorList>
    </citation>
    <scope>NUCLEOTIDE SEQUENCE [LARGE SCALE GENOMIC DNA]</scope>
    <source>
        <strain evidence="2 3">TUFC12733</strain>
    </source>
</reference>
<evidence type="ECO:0000256" key="1">
    <source>
        <dbReference type="SAM" id="Phobius"/>
    </source>
</evidence>
<feature type="transmembrane region" description="Helical" evidence="1">
    <location>
        <begin position="287"/>
        <end position="307"/>
    </location>
</feature>
<proteinExistence type="predicted"/>
<dbReference type="STRING" id="1330018.A0A167GCF9"/>